<dbReference type="EMBL" id="JAMZIH010007189">
    <property type="protein sequence ID" value="KAJ1673252.1"/>
    <property type="molecule type" value="Genomic_DNA"/>
</dbReference>
<name>A0ACC1HA27_9FUNG</name>
<keyword evidence="2" id="KW-1185">Reference proteome</keyword>
<sequence length="252" mass="29205">TGFKKSIGRAGTSIKQKVGTIETTVDPAFNEQEERFRILEKKAEKLYNESEEFMASVGMMTKSQCKLAENMSALMDGGQSLQSYQAAYRHATNYIDEKVRADFESTFNQTVLDPVGKYCAYIPEFNKGIATRKRRLQDFDKLKTQWRKAYEKKNVEPEMFQKIDEDATYAEQVYNNINNSLIQEIPKLINARVDVLEPSFEAFIKVQHDFYRQSSEQMDRVQTYLPEKASDDDQVLDDNIRDVLERIRGLSI</sequence>
<protein>
    <submittedName>
        <fullName evidence="1">BAR adaptor protein Hob3</fullName>
    </submittedName>
</protein>
<dbReference type="Proteomes" id="UP001145114">
    <property type="component" value="Unassembled WGS sequence"/>
</dbReference>
<organism evidence="1 2">
    <name type="scientific">Spiromyces aspiralis</name>
    <dbReference type="NCBI Taxonomy" id="68401"/>
    <lineage>
        <taxon>Eukaryota</taxon>
        <taxon>Fungi</taxon>
        <taxon>Fungi incertae sedis</taxon>
        <taxon>Zoopagomycota</taxon>
        <taxon>Kickxellomycotina</taxon>
        <taxon>Kickxellomycetes</taxon>
        <taxon>Kickxellales</taxon>
        <taxon>Kickxellaceae</taxon>
        <taxon>Spiromyces</taxon>
    </lineage>
</organism>
<reference evidence="1" key="1">
    <citation type="submission" date="2022-06" db="EMBL/GenBank/DDBJ databases">
        <title>Phylogenomic reconstructions and comparative analyses of Kickxellomycotina fungi.</title>
        <authorList>
            <person name="Reynolds N.K."/>
            <person name="Stajich J.E."/>
            <person name="Barry K."/>
            <person name="Grigoriev I.V."/>
            <person name="Crous P."/>
            <person name="Smith M.E."/>
        </authorList>
    </citation>
    <scope>NUCLEOTIDE SEQUENCE</scope>
    <source>
        <strain evidence="1">RSA 2271</strain>
    </source>
</reference>
<feature type="non-terminal residue" evidence="1">
    <location>
        <position position="252"/>
    </location>
</feature>
<accession>A0ACC1HA27</accession>
<gene>
    <name evidence="1" type="primary">hob3</name>
    <name evidence="1" type="ORF">EV182_005607</name>
</gene>
<feature type="non-terminal residue" evidence="1">
    <location>
        <position position="1"/>
    </location>
</feature>
<evidence type="ECO:0000313" key="1">
    <source>
        <dbReference type="EMBL" id="KAJ1673252.1"/>
    </source>
</evidence>
<evidence type="ECO:0000313" key="2">
    <source>
        <dbReference type="Proteomes" id="UP001145114"/>
    </source>
</evidence>
<comment type="caution">
    <text evidence="1">The sequence shown here is derived from an EMBL/GenBank/DDBJ whole genome shotgun (WGS) entry which is preliminary data.</text>
</comment>
<proteinExistence type="predicted"/>